<feature type="domain" description="EAL" evidence="2">
    <location>
        <begin position="328"/>
        <end position="582"/>
    </location>
</feature>
<dbReference type="SUPFAM" id="SSF141868">
    <property type="entry name" value="EAL domain-like"/>
    <property type="match status" value="1"/>
</dbReference>
<proteinExistence type="predicted"/>
<dbReference type="InterPro" id="IPR043128">
    <property type="entry name" value="Rev_trsase/Diguanyl_cyclase"/>
</dbReference>
<name>A0A168Q455_9BACL</name>
<gene>
    <name evidence="4" type="ORF">PBAT_06630</name>
</gene>
<dbReference type="Pfam" id="PF00563">
    <property type="entry name" value="EAL"/>
    <property type="match status" value="1"/>
</dbReference>
<feature type="domain" description="GGDEF" evidence="3">
    <location>
        <begin position="186"/>
        <end position="319"/>
    </location>
</feature>
<evidence type="ECO:0000313" key="4">
    <source>
        <dbReference type="EMBL" id="OAB47370.1"/>
    </source>
</evidence>
<accession>A0A168Q455</accession>
<protein>
    <recommendedName>
        <fullName evidence="6">Diguanylate cyclase</fullName>
    </recommendedName>
</protein>
<dbReference type="InterPro" id="IPR000160">
    <property type="entry name" value="GGDEF_dom"/>
</dbReference>
<feature type="transmembrane region" description="Helical" evidence="1">
    <location>
        <begin position="73"/>
        <end position="92"/>
    </location>
</feature>
<dbReference type="SMART" id="SM00267">
    <property type="entry name" value="GGDEF"/>
    <property type="match status" value="1"/>
</dbReference>
<dbReference type="EMBL" id="LVJI01000007">
    <property type="protein sequence ID" value="OAB47370.1"/>
    <property type="molecule type" value="Genomic_DNA"/>
</dbReference>
<dbReference type="Pfam" id="PF00990">
    <property type="entry name" value="GGDEF"/>
    <property type="match status" value="1"/>
</dbReference>
<dbReference type="NCBIfam" id="TIGR00254">
    <property type="entry name" value="GGDEF"/>
    <property type="match status" value="1"/>
</dbReference>
<dbReference type="AlphaFoldDB" id="A0A168Q455"/>
<keyword evidence="5" id="KW-1185">Reference proteome</keyword>
<dbReference type="PANTHER" id="PTHR44757:SF2">
    <property type="entry name" value="BIOFILM ARCHITECTURE MAINTENANCE PROTEIN MBAA"/>
    <property type="match status" value="1"/>
</dbReference>
<sequence length="606" mass="69298">MRRRIKVKRTKDAGAHLNEEFEPAPIKRILSPQRSSFKIAGIYCIIGSLWILLTDRLVSMFTQNIETIKQMNLIKGWFFVVITAGLIYMLILRTLKRIRKIENKLGVSQQDKIFANESLTSAYQAIIATEDELRQQYALLLENQHMLYESEEEMHHLAYHDVLTGLPNKLALYENESNTAFADSNVIAALMFLDIDNFKYINDSMGHEFGDRLIVKASERLLSIIDKKGEVFRFGGDEFIILLHPMKNKEEINDIAANILTGFKEAVEIDNILLHISISIGISIYPEHGSDIMELIKRADIAMYTAKEAGKSRSAVFDHPLNDTFMERMNIEKHLYKAMENNEFELFYQPQVDLSLNKVTGLEALLRWNSPELGFVSPYKFIKIAEDSHLIIPLGAWVLRTACAFLKSLHEKGLTDLSMSVNISMLQILQTDFNEMVINTLQACDLSPKYLELELTETVLVESYDHVLYKLNELREHNVKIALDDFGTGYSSLSYLTHLPITTLKIDKSFIDSIHTGTHQAVLIEQIIIIGKRMNMCVVAEGVEQTLQLEYLQQQGCDKIQGYIYSKPQSAQNVEQLLLEWEHTGIGTPVDNICNNNKQRKRHSCT</sequence>
<dbReference type="SUPFAM" id="SSF55073">
    <property type="entry name" value="Nucleotide cyclase"/>
    <property type="match status" value="1"/>
</dbReference>
<dbReference type="CDD" id="cd01949">
    <property type="entry name" value="GGDEF"/>
    <property type="match status" value="1"/>
</dbReference>
<comment type="caution">
    <text evidence="4">The sequence shown here is derived from an EMBL/GenBank/DDBJ whole genome shotgun (WGS) entry which is preliminary data.</text>
</comment>
<dbReference type="Proteomes" id="UP000077355">
    <property type="component" value="Unassembled WGS sequence"/>
</dbReference>
<dbReference type="PROSITE" id="PS50883">
    <property type="entry name" value="EAL"/>
    <property type="match status" value="1"/>
</dbReference>
<keyword evidence="1" id="KW-1133">Transmembrane helix</keyword>
<reference evidence="4 5" key="1">
    <citation type="submission" date="2016-03" db="EMBL/GenBank/DDBJ databases">
        <title>Draft genome sequence of Paenibacillus antarcticus CECT 5836.</title>
        <authorList>
            <person name="Shin S.-K."/>
            <person name="Yi H."/>
        </authorList>
    </citation>
    <scope>NUCLEOTIDE SEQUENCE [LARGE SCALE GENOMIC DNA]</scope>
    <source>
        <strain evidence="4 5">CECT 5836</strain>
    </source>
</reference>
<evidence type="ECO:0000259" key="2">
    <source>
        <dbReference type="PROSITE" id="PS50883"/>
    </source>
</evidence>
<dbReference type="Gene3D" id="3.20.20.450">
    <property type="entry name" value="EAL domain"/>
    <property type="match status" value="1"/>
</dbReference>
<dbReference type="RefSeq" id="WP_068647776.1">
    <property type="nucleotide sequence ID" value="NZ_CP043611.1"/>
</dbReference>
<evidence type="ECO:0000259" key="3">
    <source>
        <dbReference type="PROSITE" id="PS50887"/>
    </source>
</evidence>
<keyword evidence="1" id="KW-0812">Transmembrane</keyword>
<dbReference type="InterPro" id="IPR035919">
    <property type="entry name" value="EAL_sf"/>
</dbReference>
<keyword evidence="1" id="KW-0472">Membrane</keyword>
<dbReference type="PANTHER" id="PTHR44757">
    <property type="entry name" value="DIGUANYLATE CYCLASE DGCP"/>
    <property type="match status" value="1"/>
</dbReference>
<dbReference type="PROSITE" id="PS50887">
    <property type="entry name" value="GGDEF"/>
    <property type="match status" value="1"/>
</dbReference>
<organism evidence="4 5">
    <name type="scientific">Paenibacillus antarcticus</name>
    <dbReference type="NCBI Taxonomy" id="253703"/>
    <lineage>
        <taxon>Bacteria</taxon>
        <taxon>Bacillati</taxon>
        <taxon>Bacillota</taxon>
        <taxon>Bacilli</taxon>
        <taxon>Bacillales</taxon>
        <taxon>Paenibacillaceae</taxon>
        <taxon>Paenibacillus</taxon>
    </lineage>
</organism>
<dbReference type="OrthoDB" id="9759607at2"/>
<evidence type="ECO:0000256" key="1">
    <source>
        <dbReference type="SAM" id="Phobius"/>
    </source>
</evidence>
<dbReference type="SMART" id="SM00052">
    <property type="entry name" value="EAL"/>
    <property type="match status" value="1"/>
</dbReference>
<dbReference type="InterPro" id="IPR001633">
    <property type="entry name" value="EAL_dom"/>
</dbReference>
<evidence type="ECO:0008006" key="6">
    <source>
        <dbReference type="Google" id="ProtNLM"/>
    </source>
</evidence>
<feature type="transmembrane region" description="Helical" evidence="1">
    <location>
        <begin position="36"/>
        <end position="53"/>
    </location>
</feature>
<dbReference type="InterPro" id="IPR029787">
    <property type="entry name" value="Nucleotide_cyclase"/>
</dbReference>
<dbReference type="InterPro" id="IPR052155">
    <property type="entry name" value="Biofilm_reg_signaling"/>
</dbReference>
<dbReference type="Gene3D" id="3.30.70.270">
    <property type="match status" value="1"/>
</dbReference>
<evidence type="ECO:0000313" key="5">
    <source>
        <dbReference type="Proteomes" id="UP000077355"/>
    </source>
</evidence>
<dbReference type="CDD" id="cd01948">
    <property type="entry name" value="EAL"/>
    <property type="match status" value="1"/>
</dbReference>